<feature type="active site" evidence="6">
    <location>
        <position position="28"/>
    </location>
</feature>
<dbReference type="Gene3D" id="3.40.50.2300">
    <property type="match status" value="1"/>
</dbReference>
<dbReference type="Proteomes" id="UP000029558">
    <property type="component" value="Chromosome"/>
</dbReference>
<evidence type="ECO:0000313" key="9">
    <source>
        <dbReference type="Proteomes" id="UP000029558"/>
    </source>
</evidence>
<evidence type="ECO:0000256" key="3">
    <source>
        <dbReference type="ARBA" id="ARBA00022801"/>
    </source>
</evidence>
<dbReference type="PANTHER" id="PTHR11717">
    <property type="entry name" value="LOW MOLECULAR WEIGHT PROTEIN TYROSINE PHOSPHATASE"/>
    <property type="match status" value="1"/>
</dbReference>
<feature type="active site" description="Proton donor" evidence="6">
    <location>
        <position position="133"/>
    </location>
</feature>
<comment type="similarity">
    <text evidence="1">Belongs to the low molecular weight phosphotyrosine protein phosphatase family.</text>
</comment>
<dbReference type="InterPro" id="IPR017867">
    <property type="entry name" value="Tyr_phospatase_low_mol_wt"/>
</dbReference>
<feature type="domain" description="Phosphotyrosine protein phosphatase I" evidence="7">
    <location>
        <begin position="16"/>
        <end position="159"/>
    </location>
</feature>
<dbReference type="PANTHER" id="PTHR11717:SF31">
    <property type="entry name" value="LOW MOLECULAR WEIGHT PROTEIN-TYROSINE-PHOSPHATASE ETP-RELATED"/>
    <property type="match status" value="1"/>
</dbReference>
<dbReference type="InterPro" id="IPR036196">
    <property type="entry name" value="Ptyr_pPase_sf"/>
</dbReference>
<keyword evidence="4" id="KW-0904">Protein phosphatase</keyword>
<evidence type="ECO:0000256" key="2">
    <source>
        <dbReference type="ARBA" id="ARBA00013064"/>
    </source>
</evidence>
<dbReference type="EC" id="3.1.3.48" evidence="2"/>
<protein>
    <recommendedName>
        <fullName evidence="2">protein-tyrosine-phosphatase</fullName>
        <ecNumber evidence="2">3.1.3.48</ecNumber>
    </recommendedName>
</protein>
<organism evidence="8 9">
    <name type="scientific">Piscirickettsia salmonis</name>
    <dbReference type="NCBI Taxonomy" id="1238"/>
    <lineage>
        <taxon>Bacteria</taxon>
        <taxon>Pseudomonadati</taxon>
        <taxon>Pseudomonadota</taxon>
        <taxon>Gammaproteobacteria</taxon>
        <taxon>Thiotrichales</taxon>
        <taxon>Piscirickettsiaceae</taxon>
        <taxon>Piscirickettsia</taxon>
    </lineage>
</organism>
<evidence type="ECO:0000313" key="8">
    <source>
        <dbReference type="EMBL" id="ALB21289.1"/>
    </source>
</evidence>
<dbReference type="InterPro" id="IPR023485">
    <property type="entry name" value="Ptyr_pPase"/>
</dbReference>
<dbReference type="RefSeq" id="WP_017376193.1">
    <property type="nucleotide sequence ID" value="NZ_CP012508.1"/>
</dbReference>
<dbReference type="SUPFAM" id="SSF52788">
    <property type="entry name" value="Phosphotyrosine protein phosphatases I"/>
    <property type="match status" value="1"/>
</dbReference>
<name>A0AAC8VEZ3_PISSA</name>
<proteinExistence type="inferred from homology"/>
<evidence type="ECO:0000256" key="1">
    <source>
        <dbReference type="ARBA" id="ARBA00011063"/>
    </source>
</evidence>
<dbReference type="GO" id="GO:0004725">
    <property type="term" value="F:protein tyrosine phosphatase activity"/>
    <property type="evidence" value="ECO:0007669"/>
    <property type="project" value="UniProtKB-EC"/>
</dbReference>
<dbReference type="SMART" id="SM00226">
    <property type="entry name" value="LMWPc"/>
    <property type="match status" value="1"/>
</dbReference>
<dbReference type="InterPro" id="IPR050438">
    <property type="entry name" value="LMW_PTPase"/>
</dbReference>
<dbReference type="Pfam" id="PF01451">
    <property type="entry name" value="LMWPc"/>
    <property type="match status" value="1"/>
</dbReference>
<dbReference type="PRINTS" id="PR00719">
    <property type="entry name" value="LMWPTPASE"/>
</dbReference>
<dbReference type="CDD" id="cd16343">
    <property type="entry name" value="LMWPTP"/>
    <property type="match status" value="1"/>
</dbReference>
<evidence type="ECO:0000256" key="4">
    <source>
        <dbReference type="ARBA" id="ARBA00022912"/>
    </source>
</evidence>
<comment type="catalytic activity">
    <reaction evidence="5">
        <text>O-phospho-L-tyrosyl-[protein] + H2O = L-tyrosyl-[protein] + phosphate</text>
        <dbReference type="Rhea" id="RHEA:10684"/>
        <dbReference type="Rhea" id="RHEA-COMP:10136"/>
        <dbReference type="Rhea" id="RHEA-COMP:20101"/>
        <dbReference type="ChEBI" id="CHEBI:15377"/>
        <dbReference type="ChEBI" id="CHEBI:43474"/>
        <dbReference type="ChEBI" id="CHEBI:46858"/>
        <dbReference type="ChEBI" id="CHEBI:61978"/>
        <dbReference type="EC" id="3.1.3.48"/>
    </reaction>
</comment>
<evidence type="ECO:0000256" key="5">
    <source>
        <dbReference type="ARBA" id="ARBA00051722"/>
    </source>
</evidence>
<keyword evidence="3 8" id="KW-0378">Hydrolase</keyword>
<accession>A0AAC8VEZ3</accession>
<evidence type="ECO:0000256" key="6">
    <source>
        <dbReference type="PIRSR" id="PIRSR617867-1"/>
    </source>
</evidence>
<gene>
    <name evidence="8" type="ORF">KU39_103</name>
</gene>
<feature type="active site" description="Nucleophile" evidence="6">
    <location>
        <position position="22"/>
    </location>
</feature>
<evidence type="ECO:0000259" key="7">
    <source>
        <dbReference type="SMART" id="SM00226"/>
    </source>
</evidence>
<sequence length="161" mass="18550">MWIFPLFFWLLFSMFNKILMVCVGNICRSPVAEGMLQAFFNENNIVNNTIVESAGIAALVGNAADPFSLEIMTERGVDIQTHRARQLSAELIKEFDLILVMENGHKKHIEQNFSFSRGKVHCLGRWRNEDISDPYQEPREAFVKMANHVEICLQDWIGKFL</sequence>
<reference evidence="8 9" key="1">
    <citation type="journal article" date="2014" name="Genome Announc.">
        <title>Comparative Genome Analysis of Two Isolates of the Fish Pathogen Piscirickettsia salmonis from Different Hosts Reveals Major Differences in Virulence-Associated Secretion Systems.</title>
        <authorList>
            <person name="Bohle H."/>
            <person name="Henriquez P."/>
            <person name="Grothusen H."/>
            <person name="Navas E."/>
            <person name="Sandoval A."/>
            <person name="Bustamante F."/>
            <person name="Bustos P."/>
            <person name="Mancilla M."/>
        </authorList>
    </citation>
    <scope>NUCLEOTIDE SEQUENCE [LARGE SCALE GENOMIC DNA]</scope>
    <source>
        <strain evidence="9">B1-32597</strain>
    </source>
</reference>
<dbReference type="AlphaFoldDB" id="A0AAC8VEZ3"/>
<dbReference type="EMBL" id="CP012508">
    <property type="protein sequence ID" value="ALB21289.1"/>
    <property type="molecule type" value="Genomic_DNA"/>
</dbReference>